<reference evidence="10" key="1">
    <citation type="submission" date="2016-01" db="EMBL/GenBank/DDBJ databases">
        <title>Reference transcriptome for the parasite Schistocephalus solidus: insights into the molecular evolution of parasitism.</title>
        <authorList>
            <person name="Hebert F.O."/>
            <person name="Grambauer S."/>
            <person name="Barber I."/>
            <person name="Landry C.R."/>
            <person name="Aubin-Horth N."/>
        </authorList>
    </citation>
    <scope>NUCLEOTIDE SEQUENCE</scope>
</reference>
<feature type="domain" description="RabBD" evidence="9">
    <location>
        <begin position="31"/>
        <end position="258"/>
    </location>
</feature>
<dbReference type="PROSITE" id="PS50178">
    <property type="entry name" value="ZF_FYVE"/>
    <property type="match status" value="1"/>
</dbReference>
<accession>A0A0V0J6T8</accession>
<feature type="domain" description="FYVE-type" evidence="8">
    <location>
        <begin position="79"/>
        <end position="116"/>
    </location>
</feature>
<dbReference type="Gene3D" id="2.60.40.150">
    <property type="entry name" value="C2 domain"/>
    <property type="match status" value="2"/>
</dbReference>
<feature type="domain" description="C2" evidence="7">
    <location>
        <begin position="614"/>
        <end position="747"/>
    </location>
</feature>
<dbReference type="InterPro" id="IPR017455">
    <property type="entry name" value="Znf_FYVE-rel"/>
</dbReference>
<dbReference type="GO" id="GO:0061669">
    <property type="term" value="P:spontaneous neurotransmitter secretion"/>
    <property type="evidence" value="ECO:0007669"/>
    <property type="project" value="TreeGrafter"/>
</dbReference>
<dbReference type="InterPro" id="IPR035892">
    <property type="entry name" value="C2_domain_sf"/>
</dbReference>
<dbReference type="SUPFAM" id="SSF49562">
    <property type="entry name" value="C2 domain (Calcium/lipid-binding domain, CaLB)"/>
    <property type="match status" value="2"/>
</dbReference>
<proteinExistence type="predicted"/>
<evidence type="ECO:0000256" key="6">
    <source>
        <dbReference type="SAM" id="MobiDB-lite"/>
    </source>
</evidence>
<dbReference type="GO" id="GO:0098793">
    <property type="term" value="C:presynapse"/>
    <property type="evidence" value="ECO:0007669"/>
    <property type="project" value="GOC"/>
</dbReference>
<name>A0A0V0J6T8_SCHSO</name>
<gene>
    <name evidence="10" type="ORF">TR146265</name>
</gene>
<evidence type="ECO:0000256" key="1">
    <source>
        <dbReference type="ARBA" id="ARBA00022723"/>
    </source>
</evidence>
<dbReference type="InterPro" id="IPR010911">
    <property type="entry name" value="Rab_BD"/>
</dbReference>
<dbReference type="PANTHER" id="PTHR45729:SF6">
    <property type="entry name" value="RABPHILIN, ISOFORM A"/>
    <property type="match status" value="1"/>
</dbReference>
<dbReference type="Pfam" id="PF00168">
    <property type="entry name" value="C2"/>
    <property type="match status" value="2"/>
</dbReference>
<dbReference type="GO" id="GO:0016020">
    <property type="term" value="C:membrane"/>
    <property type="evidence" value="ECO:0007669"/>
    <property type="project" value="InterPro"/>
</dbReference>
<dbReference type="PROSITE" id="PS50004">
    <property type="entry name" value="C2"/>
    <property type="match status" value="2"/>
</dbReference>
<organism evidence="10">
    <name type="scientific">Schistocephalus solidus</name>
    <name type="common">Tapeworm</name>
    <dbReference type="NCBI Taxonomy" id="70667"/>
    <lineage>
        <taxon>Eukaryota</taxon>
        <taxon>Metazoa</taxon>
        <taxon>Spiralia</taxon>
        <taxon>Lophotrochozoa</taxon>
        <taxon>Platyhelminthes</taxon>
        <taxon>Cestoda</taxon>
        <taxon>Eucestoda</taxon>
        <taxon>Diphyllobothriidea</taxon>
        <taxon>Diphyllobothriidae</taxon>
        <taxon>Schistocephalus</taxon>
    </lineage>
</organism>
<evidence type="ECO:0000256" key="4">
    <source>
        <dbReference type="ARBA" id="ARBA00022833"/>
    </source>
</evidence>
<dbReference type="PRINTS" id="PR00360">
    <property type="entry name" value="C2DOMAIN"/>
</dbReference>
<evidence type="ECO:0000259" key="8">
    <source>
        <dbReference type="PROSITE" id="PS50178"/>
    </source>
</evidence>
<dbReference type="InterPro" id="IPR043566">
    <property type="entry name" value="Rabphilin/DOC2/Noc2"/>
</dbReference>
<dbReference type="AlphaFoldDB" id="A0A0V0J6T8"/>
<sequence length="772" mass="86506">MDTWVCPNDRQLVLRARLGTGWSTFSSANQWNANMRLSNEELDHISQVLQRSEVINERENHRIESMLKRLENLTLSSAPSSKSACTLCGQEFGLLSKSANHCADCGRLVCPRCSKEFTEGRADRTPGANQTEVNEISPSRYLPPETASRMSSTERSMLLLRKFWQAHQATEKRDIRGQPLSSANGVGGGGDITRLTRHPFRKSFSNERPSRLSQLFGSESFSTTSNLRASRPKRYHLCKLCCEAREIWKRSGAWFHKSLPRCKLYSCPPSPLGTTMTDGQRNMLLNSPSDLVPSFTTVRSRSDDWTRVEHKKSYLESTTQGTRDYVPGAGPVSDAKIPSFQGQTSTENTISSAFDLESPGSADGIRHVPSKESINCNPIVLHQQQLHCPSLNNTQKNGNDFAQISSAPSTIVTRSPRRATNASDTVVMKDSKIASIFPEAAALSLPPPSFTLSNDFGIRKGMPVPPKSGISMAEAPLGILYFSILRDVGNAELHVKIQKAKSLIAMDANGLSDPFVVCQLLPVTGKRFRTRTIPQNLNPMWNETFVFTDFDNRKLEKRVLRFAVLDEDKFGADWLGEYRLGLGDLLPDRLSEFAVPLNPRKPLPKEIDDLVNPTKGRIQIALRYIEENKQLCVEVIRCADLAQMDHSGSSDPFVKLYLRPDKLRKTKQKTKIKKSTLFPEFNEVFYYAMDAADVDKRTLEITVWDYDRGTTNDFIGGVTLGAKGKAERREVWQAVFRPPYRRFEAWFQLASKSEPDGESNQSARVPTPGITD</sequence>
<dbReference type="InterPro" id="IPR000008">
    <property type="entry name" value="C2_dom"/>
</dbReference>
<evidence type="ECO:0000256" key="5">
    <source>
        <dbReference type="PROSITE-ProRule" id="PRU00091"/>
    </source>
</evidence>
<evidence type="ECO:0008006" key="11">
    <source>
        <dbReference type="Google" id="ProtNLM"/>
    </source>
</evidence>
<keyword evidence="4" id="KW-0862">Zinc</keyword>
<evidence type="ECO:0000259" key="7">
    <source>
        <dbReference type="PROSITE" id="PS50004"/>
    </source>
</evidence>
<dbReference type="InterPro" id="IPR001565">
    <property type="entry name" value="Synaptotagmin"/>
</dbReference>
<dbReference type="Gene3D" id="3.30.40.10">
    <property type="entry name" value="Zinc/RING finger domain, C3HC4 (zinc finger)"/>
    <property type="match status" value="2"/>
</dbReference>
<keyword evidence="2" id="KW-0677">Repeat</keyword>
<evidence type="ECO:0000256" key="3">
    <source>
        <dbReference type="ARBA" id="ARBA00022771"/>
    </source>
</evidence>
<evidence type="ECO:0000259" key="9">
    <source>
        <dbReference type="PROSITE" id="PS50916"/>
    </source>
</evidence>
<dbReference type="InterPro" id="IPR041282">
    <property type="entry name" value="FYVE_2"/>
</dbReference>
<feature type="region of interest" description="Disordered" evidence="6">
    <location>
        <begin position="752"/>
        <end position="772"/>
    </location>
</feature>
<dbReference type="InterPro" id="IPR011011">
    <property type="entry name" value="Znf_FYVE_PHD"/>
</dbReference>
<dbReference type="SUPFAM" id="SSF57903">
    <property type="entry name" value="FYVE/PHD zinc finger"/>
    <property type="match status" value="1"/>
</dbReference>
<dbReference type="GO" id="GO:0031267">
    <property type="term" value="F:small GTPase binding"/>
    <property type="evidence" value="ECO:0007669"/>
    <property type="project" value="InterPro"/>
</dbReference>
<dbReference type="GO" id="GO:0006886">
    <property type="term" value="P:intracellular protein transport"/>
    <property type="evidence" value="ECO:0007669"/>
    <property type="project" value="InterPro"/>
</dbReference>
<dbReference type="Pfam" id="PF02318">
    <property type="entry name" value="FYVE_2"/>
    <property type="match status" value="1"/>
</dbReference>
<evidence type="ECO:0000313" key="10">
    <source>
        <dbReference type="EMBL" id="JAP61021.1"/>
    </source>
</evidence>
<keyword evidence="1" id="KW-0479">Metal-binding</keyword>
<dbReference type="PANTHER" id="PTHR45729">
    <property type="entry name" value="RABPHILIN, ISOFORM A"/>
    <property type="match status" value="1"/>
</dbReference>
<dbReference type="PRINTS" id="PR00399">
    <property type="entry name" value="SYNAPTOTAGMN"/>
</dbReference>
<protein>
    <recommendedName>
        <fullName evidence="11">Rabphilin-3A</fullName>
    </recommendedName>
</protein>
<dbReference type="GO" id="GO:0008270">
    <property type="term" value="F:zinc ion binding"/>
    <property type="evidence" value="ECO:0007669"/>
    <property type="project" value="UniProtKB-KW"/>
</dbReference>
<dbReference type="InterPro" id="IPR013083">
    <property type="entry name" value="Znf_RING/FYVE/PHD"/>
</dbReference>
<dbReference type="EMBL" id="GEEE01002204">
    <property type="protein sequence ID" value="JAP61021.1"/>
    <property type="molecule type" value="Transcribed_RNA"/>
</dbReference>
<dbReference type="GO" id="GO:0017158">
    <property type="term" value="P:regulation of calcium ion-dependent exocytosis"/>
    <property type="evidence" value="ECO:0007669"/>
    <property type="project" value="TreeGrafter"/>
</dbReference>
<dbReference type="GO" id="GO:0006887">
    <property type="term" value="P:exocytosis"/>
    <property type="evidence" value="ECO:0007669"/>
    <property type="project" value="TreeGrafter"/>
</dbReference>
<dbReference type="PROSITE" id="PS50916">
    <property type="entry name" value="RABBD"/>
    <property type="match status" value="1"/>
</dbReference>
<dbReference type="SMART" id="SM00239">
    <property type="entry name" value="C2"/>
    <property type="match status" value="2"/>
</dbReference>
<keyword evidence="3 5" id="KW-0863">Zinc-finger</keyword>
<evidence type="ECO:0000256" key="2">
    <source>
        <dbReference type="ARBA" id="ARBA00022737"/>
    </source>
</evidence>
<feature type="domain" description="C2" evidence="7">
    <location>
        <begin position="476"/>
        <end position="595"/>
    </location>
</feature>